<dbReference type="InterPro" id="IPR007267">
    <property type="entry name" value="GtrA_DPMS_TM"/>
</dbReference>
<dbReference type="Proteomes" id="UP000235616">
    <property type="component" value="Unassembled WGS sequence"/>
</dbReference>
<dbReference type="OrthoDB" id="9801620at2"/>
<feature type="transmembrane region" description="Helical" evidence="6">
    <location>
        <begin position="111"/>
        <end position="132"/>
    </location>
</feature>
<feature type="domain" description="GtrA/DPMS transmembrane" evidence="7">
    <location>
        <begin position="21"/>
        <end position="137"/>
    </location>
</feature>
<feature type="transmembrane region" description="Helical" evidence="6">
    <location>
        <begin position="84"/>
        <end position="105"/>
    </location>
</feature>
<sequence>MLTKVMTALRADRETRNKMLRYLFVGGANTAFGYFATVGLYYLLRPHLHIVVIGVIANVVCITESFITYKLFVFNSRNGWLREYLRCYVVYGSSAVIGIAGLWLLVNILGVPFWLAQGLLMIVSVVVSYAGHDRFTFRKTQRG</sequence>
<dbReference type="GO" id="GO:0000271">
    <property type="term" value="P:polysaccharide biosynthetic process"/>
    <property type="evidence" value="ECO:0007669"/>
    <property type="project" value="InterPro"/>
</dbReference>
<evidence type="ECO:0000256" key="6">
    <source>
        <dbReference type="SAM" id="Phobius"/>
    </source>
</evidence>
<comment type="caution">
    <text evidence="8">The sequence shown here is derived from an EMBL/GenBank/DDBJ whole genome shotgun (WGS) entry which is preliminary data.</text>
</comment>
<dbReference type="PANTHER" id="PTHR38459:SF1">
    <property type="entry name" value="PROPHAGE BACTOPRENOL-LINKED GLUCOSE TRANSLOCASE HOMOLOG"/>
    <property type="match status" value="1"/>
</dbReference>
<dbReference type="PANTHER" id="PTHR38459">
    <property type="entry name" value="PROPHAGE BACTOPRENOL-LINKED GLUCOSE TRANSLOCASE HOMOLOG"/>
    <property type="match status" value="1"/>
</dbReference>
<feature type="transmembrane region" description="Helical" evidence="6">
    <location>
        <begin position="20"/>
        <end position="44"/>
    </location>
</feature>
<keyword evidence="3 6" id="KW-0812">Transmembrane</keyword>
<keyword evidence="5 6" id="KW-0472">Membrane</keyword>
<dbReference type="EMBL" id="PNYA01000028">
    <property type="protein sequence ID" value="PMS15860.1"/>
    <property type="molecule type" value="Genomic_DNA"/>
</dbReference>
<evidence type="ECO:0000256" key="3">
    <source>
        <dbReference type="ARBA" id="ARBA00022692"/>
    </source>
</evidence>
<dbReference type="GO" id="GO:0005886">
    <property type="term" value="C:plasma membrane"/>
    <property type="evidence" value="ECO:0007669"/>
    <property type="project" value="TreeGrafter"/>
</dbReference>
<evidence type="ECO:0000256" key="1">
    <source>
        <dbReference type="ARBA" id="ARBA00004141"/>
    </source>
</evidence>
<name>A0A2N7VFC8_9BURK</name>
<evidence type="ECO:0000256" key="2">
    <source>
        <dbReference type="ARBA" id="ARBA00009399"/>
    </source>
</evidence>
<comment type="subcellular location">
    <subcellularLocation>
        <location evidence="1">Membrane</location>
        <topology evidence="1">Multi-pass membrane protein</topology>
    </subcellularLocation>
</comment>
<dbReference type="AlphaFoldDB" id="A0A2N7VFC8"/>
<evidence type="ECO:0000256" key="5">
    <source>
        <dbReference type="ARBA" id="ARBA00023136"/>
    </source>
</evidence>
<evidence type="ECO:0000313" key="8">
    <source>
        <dbReference type="EMBL" id="PMS15860.1"/>
    </source>
</evidence>
<dbReference type="Pfam" id="PF04138">
    <property type="entry name" value="GtrA_DPMS_TM"/>
    <property type="match status" value="1"/>
</dbReference>
<organism evidence="8 9">
    <name type="scientific">Trinickia dabaoshanensis</name>
    <dbReference type="NCBI Taxonomy" id="564714"/>
    <lineage>
        <taxon>Bacteria</taxon>
        <taxon>Pseudomonadati</taxon>
        <taxon>Pseudomonadota</taxon>
        <taxon>Betaproteobacteria</taxon>
        <taxon>Burkholderiales</taxon>
        <taxon>Burkholderiaceae</taxon>
        <taxon>Trinickia</taxon>
    </lineage>
</organism>
<comment type="similarity">
    <text evidence="2">Belongs to the GtrA family.</text>
</comment>
<gene>
    <name evidence="8" type="ORF">C0Z18_25645</name>
</gene>
<accession>A0A2N7VFC8</accession>
<keyword evidence="9" id="KW-1185">Reference proteome</keyword>
<evidence type="ECO:0000256" key="4">
    <source>
        <dbReference type="ARBA" id="ARBA00022989"/>
    </source>
</evidence>
<protein>
    <recommendedName>
        <fullName evidence="7">GtrA/DPMS transmembrane domain-containing protein</fullName>
    </recommendedName>
</protein>
<dbReference type="RefSeq" id="WP_102648270.1">
    <property type="nucleotide sequence ID" value="NZ_PNYA01000028.1"/>
</dbReference>
<evidence type="ECO:0000259" key="7">
    <source>
        <dbReference type="Pfam" id="PF04138"/>
    </source>
</evidence>
<keyword evidence="4 6" id="KW-1133">Transmembrane helix</keyword>
<feature type="transmembrane region" description="Helical" evidence="6">
    <location>
        <begin position="50"/>
        <end position="72"/>
    </location>
</feature>
<reference evidence="8 9" key="1">
    <citation type="submission" date="2018-01" db="EMBL/GenBank/DDBJ databases">
        <title>Whole genome analyses suggest that Burkholderia sensu lato contains two further novel genera in the rhizoxinica-symbiotica group Mycetohabitans gen. nov., and Trinickia gen. nov.: implications for the evolution of diazotrophy and nodulation in the Burkholderiaceae.</title>
        <authorList>
            <person name="Estrada-de los Santos P."/>
            <person name="Palmer M."/>
            <person name="Chavez-Ramirez B."/>
            <person name="Beukes C."/>
            <person name="Steenkamp E.T."/>
            <person name="Hirsch A.M."/>
            <person name="Manyaka P."/>
            <person name="Maluk M."/>
            <person name="Lafos M."/>
            <person name="Crook M."/>
            <person name="Gross E."/>
            <person name="Simon M.F."/>
            <person name="Bueno dos Reis Junior F."/>
            <person name="Poole P.S."/>
            <person name="Venter S.N."/>
            <person name="James E.K."/>
        </authorList>
    </citation>
    <scope>NUCLEOTIDE SEQUENCE [LARGE SCALE GENOMIC DNA]</scope>
    <source>
        <strain evidence="8 9">GIMN1.004</strain>
    </source>
</reference>
<dbReference type="InterPro" id="IPR051401">
    <property type="entry name" value="GtrA_CellWall_Glycosyl"/>
</dbReference>
<evidence type="ECO:0000313" key="9">
    <source>
        <dbReference type="Proteomes" id="UP000235616"/>
    </source>
</evidence>
<proteinExistence type="inferred from homology"/>